<accession>A0A8J2M632</accession>
<gene>
    <name evidence="3" type="ORF">AFUS01_LOCUS42510</name>
</gene>
<feature type="compositionally biased region" description="Basic residues" evidence="1">
    <location>
        <begin position="568"/>
        <end position="586"/>
    </location>
</feature>
<proteinExistence type="predicted"/>
<feature type="compositionally biased region" description="Basic and acidic residues" evidence="1">
    <location>
        <begin position="587"/>
        <end position="598"/>
    </location>
</feature>
<feature type="compositionally biased region" description="Basic and acidic residues" evidence="1">
    <location>
        <begin position="2142"/>
        <end position="2162"/>
    </location>
</feature>
<feature type="compositionally biased region" description="Basic and acidic residues" evidence="1">
    <location>
        <begin position="1578"/>
        <end position="1587"/>
    </location>
</feature>
<evidence type="ECO:0000313" key="4">
    <source>
        <dbReference type="Proteomes" id="UP000708208"/>
    </source>
</evidence>
<feature type="region of interest" description="Disordered" evidence="1">
    <location>
        <begin position="2308"/>
        <end position="2332"/>
    </location>
</feature>
<dbReference type="EMBL" id="CAJVCH010567226">
    <property type="protein sequence ID" value="CAG7832850.1"/>
    <property type="molecule type" value="Genomic_DNA"/>
</dbReference>
<feature type="compositionally biased region" description="Basic and acidic residues" evidence="1">
    <location>
        <begin position="1555"/>
        <end position="1564"/>
    </location>
</feature>
<evidence type="ECO:0000313" key="3">
    <source>
        <dbReference type="EMBL" id="CAG7832850.1"/>
    </source>
</evidence>
<feature type="compositionally biased region" description="Basic and acidic residues" evidence="1">
    <location>
        <begin position="2308"/>
        <end position="2317"/>
    </location>
</feature>
<organism evidence="3 4">
    <name type="scientific">Allacma fusca</name>
    <dbReference type="NCBI Taxonomy" id="39272"/>
    <lineage>
        <taxon>Eukaryota</taxon>
        <taxon>Metazoa</taxon>
        <taxon>Ecdysozoa</taxon>
        <taxon>Arthropoda</taxon>
        <taxon>Hexapoda</taxon>
        <taxon>Collembola</taxon>
        <taxon>Symphypleona</taxon>
        <taxon>Sminthuridae</taxon>
        <taxon>Allacma</taxon>
    </lineage>
</organism>
<sequence length="2332" mass="265030">MVQLSNDVLRMFLRNKRLSSLPIYEQYRIKNMIEYWTPKDRAEWNAFMLKLVKKKTCVTYLSDQALLNVIQAARHTIWKQFSKQPETLDPDLPACYYWTEKECAEWIAASGFPEMKEAFLINHITGNKLIALDACAISKMGVRYFDTIKGITAKIREVLNIPKPNMMRALMRISPMEEYLRKRLYKGRTYNLLKFEKFCEDEGFPYHFLTKTDTNARIPSTCRLMLHLFPELTPSDSESSSDTNSLDEVPTVELITRHALMRNRIIQSIIDSLVDLVFSPDHRDQCDGLAMDTMRNFLELGWRELGYDERIHGKERIQFAVDVSKGLITEMMRTAQVLQDIQTTRKHIQAEISPETYNDMKEASEILLEAVLPIAALLASGELELESIFQQEPQFQYYVDSIVKEAEEFTNTVIPKTENLIDEILKEAKLKIVSTLFPEIPISTIRSATKLMDNLLDDLIQEGIADYDEAELDIGFENIEMDIDDDIQSMLGSLTALPVRSQSSKLKPKPKSPVYTQEEKFDPESGMPILNRLTEDEIDNILQSGKIETKDGRKVSNNELLNRAMSEKKRRKSLSRQPSKTKKKKFSPREKLDHDGAPIVRRLSDKELEDIVNTGKLETTDGGKVSINEEVANDARAEMERRQKGLVTTSRNGLQQVHAVKYPGKYTNDGAFEQFTRQDKFDDYGKPILNRFTVDELDHILTAGSIETKDGKRISVDTAMLKEAREESQRRINIVQEALQQTNPGKYIPDVGFQEFTRDEKFDEVGMPIFERLTGDELNTILETEKIEAKDGTQVSLNPELLELAKKESKRRNSLAKPAQNPGKYTKDGVFEEYSQEEKMDGKGNPIVERLTFDELEEILATGQIEGDEGKRRSVSVEILNQARAERKQRRKSLKHPTKSDNILQQAHILKNPGRITSEGTFEPFKEEEKFDEAGSPILDRLTDDQLENIIFTGNIPTVDGEEEPANDDIVQKARAVQQKRRDTINLTQKEMQEESFQRKYPGEYDSHGVYREFNQKEKFDPTTNQPILERLNHKELEQVINTGLINNKNGPTTIPEEIRELAKLERRKRDRQEGFAQIQKENYMRKYPGKTDADGRFQEYSTHEKVDSNGKPIIERLNLRELQKLIDFKMFYGTPINVDEILDRARSELDKRKAEEAQDKMRLQVNRKNYPGKIVDGEFQEYTYEEKFDTSGFPIFSHLNSDELDEIIKSGEVPTIDGILITDEKLLQAARSEKQKRVSLEKHLKAEEKIFRRTYLTDPPNFSTDEKYDSTGQPIFERFTDTDLEEVTSGQRRTSQPDEVVRAIQEIERRRESRKVAVRNQESAAIQEYRKKFPRQGPLSKSVGSVPSKLKLQDILSKEKLTPEQRRLETLEAIKDLVSKNQEQKLNEVKAMPKTVTSNANLALFNGFIIDDFANVVGTADPFDGKIKDKTGNVLGIITSQGMVFTPDGVALGRLGADVEQIGVGKFRALPKDVETPEESSTSISVKDDVTKSLPQWNSAQAEVKGGLLLKKGEEWVREMEPTSEDLARKTEIALQIQQVEGYSPEQIILLEDEPTKVEKPLKDQGTTKIPSKGKKPTKEPSKSLDETPQVSDEVNKLIAKEHEKSKERQKAVRAKTLGAAQREVGGLKGIGGSTRGEETFLNIVDKKDLIAVPVPVSGKWGVQTPPYNEDEPHFFKPPRMTSPPRRPTHPQQPSVVPASQEKTNSQDMMLKVKTGEAKKLVAADGSVVGEIRKDGNIVNAEGQSVGRVEEDGSIVKEDGTAMPDTGLKVIRPNGVVVGHVSEKGKLSPDREKERLLIGRIWGDGRIVTMENALVGVVTKDGRIVGPEGKAIGLFTPGWELLGTDGVPFAYVTSNGKVYRYEVIAQKRFDPIKTTKKDSLKLIDPDKSEAVIIFHKKRSLDFAFELPRIKDTPQDFTLEDKKYSFEEFPPDSRLSDDIDVIARKRAEKERIKQDEEMRKQYDLDESHKRAIVKPSSGGSRDLEVGVGTQTSTIDTTIKDSYEVLRPGTSGTDHRVAKTSQEYLKQKQLHRKQLIENWANEVSDLMETKPDYFTIDPKLSSEERSRIARMAADNILDDIFKLALTHLLLQAEAGENTQKILAALASIQTTGEGQALWQTHTQEDKRKSKMILKNMISFLPKPGDERKVPTSEDNLRETKSQEPETAEAGVNTDADQGKERRRRHHHRRRRKNSNVMDISVGKDDDDAVVDKKRVRTRDAKTDSKPVLQIKGQFSRIINPDEIEQFNQVFDNTGGRFAPNMVEPTTGQHRKGQRGKGGQLQHIPHPGVVDKGGKTVSAREDVAEQIHHGKKILADKELPIQPQNQPLKRRSMK</sequence>
<reference evidence="3" key="1">
    <citation type="submission" date="2021-06" db="EMBL/GenBank/DDBJ databases">
        <authorList>
            <person name="Hodson N. C."/>
            <person name="Mongue J. A."/>
            <person name="Jaron S. K."/>
        </authorList>
    </citation>
    <scope>NUCLEOTIDE SEQUENCE</scope>
</reference>
<dbReference type="InterPro" id="IPR001660">
    <property type="entry name" value="SAM"/>
</dbReference>
<feature type="region of interest" description="Disordered" evidence="1">
    <location>
        <begin position="1553"/>
        <end position="1595"/>
    </location>
</feature>
<protein>
    <recommendedName>
        <fullName evidence="2">SAM domain-containing protein</fullName>
    </recommendedName>
</protein>
<name>A0A8J2M632_9HEXA</name>
<dbReference type="PANTHER" id="PTHR46829:SF1">
    <property type="entry name" value="STERILE ALPHA MOTIF DOMAIN-CONTAINING PROTEIN 15"/>
    <property type="match status" value="1"/>
</dbReference>
<feature type="compositionally biased region" description="Basic residues" evidence="1">
    <location>
        <begin position="2179"/>
        <end position="2192"/>
    </location>
</feature>
<dbReference type="OrthoDB" id="6133291at2759"/>
<dbReference type="Proteomes" id="UP000708208">
    <property type="component" value="Unassembled WGS sequence"/>
</dbReference>
<feature type="region of interest" description="Disordered" evidence="1">
    <location>
        <begin position="501"/>
        <end position="527"/>
    </location>
</feature>
<evidence type="ECO:0000259" key="2">
    <source>
        <dbReference type="PROSITE" id="PS50105"/>
    </source>
</evidence>
<feature type="region of interest" description="Disordered" evidence="1">
    <location>
        <begin position="2264"/>
        <end position="2295"/>
    </location>
</feature>
<feature type="region of interest" description="Disordered" evidence="1">
    <location>
        <begin position="2138"/>
        <end position="2203"/>
    </location>
</feature>
<feature type="region of interest" description="Disordered" evidence="1">
    <location>
        <begin position="549"/>
        <end position="598"/>
    </location>
</feature>
<comment type="caution">
    <text evidence="3">The sequence shown here is derived from an EMBL/GenBank/DDBJ whole genome shotgun (WGS) entry which is preliminary data.</text>
</comment>
<feature type="region of interest" description="Disordered" evidence="1">
    <location>
        <begin position="808"/>
        <end position="828"/>
    </location>
</feature>
<feature type="domain" description="SAM" evidence="2">
    <location>
        <begin position="98"/>
        <end position="161"/>
    </location>
</feature>
<keyword evidence="4" id="KW-1185">Reference proteome</keyword>
<feature type="region of interest" description="Disordered" evidence="1">
    <location>
        <begin position="1665"/>
        <end position="1705"/>
    </location>
</feature>
<dbReference type="PANTHER" id="PTHR46829">
    <property type="entry name" value="STERILE ALPHA MOTIF DOMAIN-CONTAINING PROTEIN 15"/>
    <property type="match status" value="1"/>
</dbReference>
<dbReference type="PROSITE" id="PS50105">
    <property type="entry name" value="SAM_DOMAIN"/>
    <property type="match status" value="1"/>
</dbReference>
<evidence type="ECO:0000256" key="1">
    <source>
        <dbReference type="SAM" id="MobiDB-lite"/>
    </source>
</evidence>